<dbReference type="Proteomes" id="UP000738325">
    <property type="component" value="Unassembled WGS sequence"/>
</dbReference>
<dbReference type="EMBL" id="JAAAIP010002365">
    <property type="protein sequence ID" value="KAG0300459.1"/>
    <property type="molecule type" value="Genomic_DNA"/>
</dbReference>
<dbReference type="GO" id="GO:0004523">
    <property type="term" value="F:RNA-DNA hybrid ribonuclease activity"/>
    <property type="evidence" value="ECO:0007669"/>
    <property type="project" value="InterPro"/>
</dbReference>
<sequence length="81" mass="8546">MFTDGSLKNIGKDNISMAFGVVVEAPDKAYYTAISGKMSGSASSTKAELGGLLAGILVSPRNKLTTIHIDNKAVVTQFRKL</sequence>
<dbReference type="InterPro" id="IPR036397">
    <property type="entry name" value="RNaseH_sf"/>
</dbReference>
<dbReference type="Gene3D" id="3.30.420.10">
    <property type="entry name" value="Ribonuclease H-like superfamily/Ribonuclease H"/>
    <property type="match status" value="1"/>
</dbReference>
<evidence type="ECO:0000259" key="1">
    <source>
        <dbReference type="Pfam" id="PF13456"/>
    </source>
</evidence>
<dbReference type="GO" id="GO:0003676">
    <property type="term" value="F:nucleic acid binding"/>
    <property type="evidence" value="ECO:0007669"/>
    <property type="project" value="InterPro"/>
</dbReference>
<keyword evidence="3" id="KW-1185">Reference proteome</keyword>
<organism evidence="2 3">
    <name type="scientific">Dissophora globulifera</name>
    <dbReference type="NCBI Taxonomy" id="979702"/>
    <lineage>
        <taxon>Eukaryota</taxon>
        <taxon>Fungi</taxon>
        <taxon>Fungi incertae sedis</taxon>
        <taxon>Mucoromycota</taxon>
        <taxon>Mortierellomycotina</taxon>
        <taxon>Mortierellomycetes</taxon>
        <taxon>Mortierellales</taxon>
        <taxon>Mortierellaceae</taxon>
        <taxon>Dissophora</taxon>
    </lineage>
</organism>
<dbReference type="InterPro" id="IPR002156">
    <property type="entry name" value="RNaseH_domain"/>
</dbReference>
<comment type="caution">
    <text evidence="2">The sequence shown here is derived from an EMBL/GenBank/DDBJ whole genome shotgun (WGS) entry which is preliminary data.</text>
</comment>
<dbReference type="OrthoDB" id="2447560at2759"/>
<dbReference type="AlphaFoldDB" id="A0A9P6QXG8"/>
<gene>
    <name evidence="2" type="ORF">BGZ99_003785</name>
</gene>
<dbReference type="InterPro" id="IPR012337">
    <property type="entry name" value="RNaseH-like_sf"/>
</dbReference>
<proteinExistence type="predicted"/>
<dbReference type="SUPFAM" id="SSF53098">
    <property type="entry name" value="Ribonuclease H-like"/>
    <property type="match status" value="1"/>
</dbReference>
<evidence type="ECO:0000313" key="2">
    <source>
        <dbReference type="EMBL" id="KAG0300459.1"/>
    </source>
</evidence>
<accession>A0A9P6QXG8</accession>
<name>A0A9P6QXG8_9FUNG</name>
<feature type="domain" description="RNase H type-1" evidence="1">
    <location>
        <begin position="4"/>
        <end position="78"/>
    </location>
</feature>
<feature type="non-terminal residue" evidence="2">
    <location>
        <position position="81"/>
    </location>
</feature>
<evidence type="ECO:0000313" key="3">
    <source>
        <dbReference type="Proteomes" id="UP000738325"/>
    </source>
</evidence>
<protein>
    <recommendedName>
        <fullName evidence="1">RNase H type-1 domain-containing protein</fullName>
    </recommendedName>
</protein>
<dbReference type="Pfam" id="PF13456">
    <property type="entry name" value="RVT_3"/>
    <property type="match status" value="1"/>
</dbReference>
<reference evidence="2" key="1">
    <citation type="journal article" date="2020" name="Fungal Divers.">
        <title>Resolving the Mortierellaceae phylogeny through synthesis of multi-gene phylogenetics and phylogenomics.</title>
        <authorList>
            <person name="Vandepol N."/>
            <person name="Liber J."/>
            <person name="Desiro A."/>
            <person name="Na H."/>
            <person name="Kennedy M."/>
            <person name="Barry K."/>
            <person name="Grigoriev I.V."/>
            <person name="Miller A.N."/>
            <person name="O'Donnell K."/>
            <person name="Stajich J.E."/>
            <person name="Bonito G."/>
        </authorList>
    </citation>
    <scope>NUCLEOTIDE SEQUENCE</scope>
    <source>
        <strain evidence="2">REB-010B</strain>
    </source>
</reference>